<keyword evidence="9 11" id="KW-0408">Iron</keyword>
<evidence type="ECO:0000256" key="6">
    <source>
        <dbReference type="ARBA" id="ARBA00022617"/>
    </source>
</evidence>
<evidence type="ECO:0000256" key="3">
    <source>
        <dbReference type="ARBA" id="ARBA00005411"/>
    </source>
</evidence>
<dbReference type="InterPro" id="IPR004030">
    <property type="entry name" value="NOS_N"/>
</dbReference>
<name>A0ABT9VQ82_9BACI</name>
<dbReference type="PANTHER" id="PTHR43410">
    <property type="entry name" value="NITRIC OXIDE SYNTHASE OXYGENASE"/>
    <property type="match status" value="1"/>
</dbReference>
<keyword evidence="12" id="KW-0175">Coiled coil</keyword>
<dbReference type="RefSeq" id="WP_419152309.1">
    <property type="nucleotide sequence ID" value="NZ_JAUSTR010000010.1"/>
</dbReference>
<evidence type="ECO:0000256" key="11">
    <source>
        <dbReference type="PIRNR" id="PIRNR037219"/>
    </source>
</evidence>
<dbReference type="InterPro" id="IPR044943">
    <property type="entry name" value="NOS_dom_1"/>
</dbReference>
<evidence type="ECO:0000256" key="2">
    <source>
        <dbReference type="ARBA" id="ARBA00002642"/>
    </source>
</evidence>
<dbReference type="Proteomes" id="UP001225646">
    <property type="component" value="Unassembled WGS sequence"/>
</dbReference>
<dbReference type="EC" id="1.14.14.47" evidence="4 11"/>
<evidence type="ECO:0000313" key="14">
    <source>
        <dbReference type="EMBL" id="MDQ0163126.1"/>
    </source>
</evidence>
<dbReference type="InterPro" id="IPR044940">
    <property type="entry name" value="NOS_dom_2"/>
</dbReference>
<dbReference type="GO" id="GO:0016491">
    <property type="term" value="F:oxidoreductase activity"/>
    <property type="evidence" value="ECO:0007669"/>
    <property type="project" value="UniProtKB-KW"/>
</dbReference>
<evidence type="ECO:0000256" key="1">
    <source>
        <dbReference type="ARBA" id="ARBA00001971"/>
    </source>
</evidence>
<dbReference type="InterPro" id="IPR044944">
    <property type="entry name" value="NOS_dom_3"/>
</dbReference>
<keyword evidence="15" id="KW-1185">Reference proteome</keyword>
<organism evidence="14 15">
    <name type="scientific">Aeribacillus alveayuensis</name>
    <dbReference type="NCBI Taxonomy" id="279215"/>
    <lineage>
        <taxon>Bacteria</taxon>
        <taxon>Bacillati</taxon>
        <taxon>Bacillota</taxon>
        <taxon>Bacilli</taxon>
        <taxon>Bacillales</taxon>
        <taxon>Bacillaceae</taxon>
        <taxon>Aeribacillus</taxon>
    </lineage>
</organism>
<evidence type="ECO:0000256" key="4">
    <source>
        <dbReference type="ARBA" id="ARBA00012735"/>
    </source>
</evidence>
<keyword evidence="7 11" id="KW-0479">Metal-binding</keyword>
<comment type="catalytic activity">
    <reaction evidence="10">
        <text>3 reduced [flavodoxin] + 2 L-arginine + 4 O2 = 3 oxidized [flavodoxin] + 2 L-citrulline + 2 nitric oxide + 4 H2O + 5 H(+)</text>
        <dbReference type="Rhea" id="RHEA:52324"/>
        <dbReference type="Rhea" id="RHEA-COMP:10622"/>
        <dbReference type="Rhea" id="RHEA-COMP:10623"/>
        <dbReference type="ChEBI" id="CHEBI:15377"/>
        <dbReference type="ChEBI" id="CHEBI:15378"/>
        <dbReference type="ChEBI" id="CHEBI:15379"/>
        <dbReference type="ChEBI" id="CHEBI:16480"/>
        <dbReference type="ChEBI" id="CHEBI:32682"/>
        <dbReference type="ChEBI" id="CHEBI:57618"/>
        <dbReference type="ChEBI" id="CHEBI:57743"/>
        <dbReference type="ChEBI" id="CHEBI:58210"/>
        <dbReference type="EC" id="1.14.14.47"/>
    </reaction>
</comment>
<dbReference type="InterPro" id="IPR050607">
    <property type="entry name" value="NOS"/>
</dbReference>
<comment type="cofactor">
    <cofactor evidence="1 11">
        <name>heme</name>
        <dbReference type="ChEBI" id="CHEBI:30413"/>
    </cofactor>
</comment>
<keyword evidence="6 11" id="KW-0349">Heme</keyword>
<dbReference type="Gene3D" id="3.90.440.10">
    <property type="entry name" value="Nitric Oxide Synthase,Heme Domain,Chain A domain 2"/>
    <property type="match status" value="1"/>
</dbReference>
<proteinExistence type="inferred from homology"/>
<dbReference type="EMBL" id="JAUSTR010000010">
    <property type="protein sequence ID" value="MDQ0163126.1"/>
    <property type="molecule type" value="Genomic_DNA"/>
</dbReference>
<evidence type="ECO:0000256" key="12">
    <source>
        <dbReference type="SAM" id="Coils"/>
    </source>
</evidence>
<dbReference type="Gene3D" id="3.90.1230.10">
    <property type="entry name" value="Nitric Oxide Synthase, Chain A, domain 3"/>
    <property type="match status" value="1"/>
</dbReference>
<dbReference type="CDD" id="cd00575">
    <property type="entry name" value="NOS_oxygenase"/>
    <property type="match status" value="1"/>
</dbReference>
<gene>
    <name evidence="14" type="ORF">J2S06_002204</name>
</gene>
<evidence type="ECO:0000256" key="5">
    <source>
        <dbReference type="ARBA" id="ARBA00018859"/>
    </source>
</evidence>
<feature type="coiled-coil region" evidence="12">
    <location>
        <begin position="19"/>
        <end position="46"/>
    </location>
</feature>
<dbReference type="PROSITE" id="PS60001">
    <property type="entry name" value="NOS"/>
    <property type="match status" value="1"/>
</dbReference>
<dbReference type="Gene3D" id="3.90.340.10">
    <property type="entry name" value="Nitric Oxide Synthase, Chain A, domain 1"/>
    <property type="match status" value="1"/>
</dbReference>
<evidence type="ECO:0000256" key="7">
    <source>
        <dbReference type="ARBA" id="ARBA00022723"/>
    </source>
</evidence>
<dbReference type="SUPFAM" id="SSF56512">
    <property type="entry name" value="Nitric oxide (NO) synthase oxygenase domain"/>
    <property type="match status" value="1"/>
</dbReference>
<sequence length="363" mass="42546">MHYSSEQLFEKAKSFLYTCYKELNELDQLEDRLKRVKEEIDLYGSYKHTYEELEHGAKMAWRNSNRCIGRLFWQSLHVFDARNLQTEEEIFHALIRHIQFATNNGKIRPAITIFPQKQNGKDQVRIWNHQLLRYAGYETDSGVIGDPASISFTKACEQMGWKGKRTPFDILPLVIQMGEQTPKWFDIPKEIVLEIPITHPELKDFENLQLKWYAVPIISDMKLEIGGIEYTAAPFNGWYMGTEIGARNFADEGRYNMLPKVAQLMGLNMSKNHTLWKDKALVELNIAVLHSFKKYGVTIVDHHTAAVQFKHFEEQEEKCGRKVTGDWTWLIPPLSPATTHIFHKSYQDNYNSPNYFYQKRPYE</sequence>
<keyword evidence="8 11" id="KW-0560">Oxidoreductase</keyword>
<dbReference type="PANTHER" id="PTHR43410:SF1">
    <property type="entry name" value="NITRIC OXIDE SYNTHASE"/>
    <property type="match status" value="1"/>
</dbReference>
<evidence type="ECO:0000256" key="8">
    <source>
        <dbReference type="ARBA" id="ARBA00023002"/>
    </source>
</evidence>
<dbReference type="PIRSF" id="PIRSF037219">
    <property type="entry name" value="NOS_oxygenase"/>
    <property type="match status" value="1"/>
</dbReference>
<evidence type="ECO:0000259" key="13">
    <source>
        <dbReference type="PROSITE" id="PS60001"/>
    </source>
</evidence>
<dbReference type="InterPro" id="IPR017142">
    <property type="entry name" value="Nitric_oxide_synthase_Oase-su"/>
</dbReference>
<comment type="similarity">
    <text evidence="3 11">Belongs to the NOS family. Bacterial NOS oxygenase subfamily.</text>
</comment>
<reference evidence="14 15" key="1">
    <citation type="submission" date="2023-07" db="EMBL/GenBank/DDBJ databases">
        <title>Genomic Encyclopedia of Type Strains, Phase IV (KMG-IV): sequencing the most valuable type-strain genomes for metagenomic binning, comparative biology and taxonomic classification.</title>
        <authorList>
            <person name="Goeker M."/>
        </authorList>
    </citation>
    <scope>NUCLEOTIDE SEQUENCE [LARGE SCALE GENOMIC DNA]</scope>
    <source>
        <strain evidence="14 15">DSM 19092</strain>
    </source>
</reference>
<dbReference type="InterPro" id="IPR036119">
    <property type="entry name" value="NOS_N_sf"/>
</dbReference>
<comment type="subunit">
    <text evidence="11">Homodimer.</text>
</comment>
<comment type="caution">
    <text evidence="14">The sequence shown here is derived from an EMBL/GenBank/DDBJ whole genome shotgun (WGS) entry which is preliminary data.</text>
</comment>
<protein>
    <recommendedName>
        <fullName evidence="5 11">Nitric oxide synthase oxygenase</fullName>
        <ecNumber evidence="4 11">1.14.14.47</ecNumber>
    </recommendedName>
</protein>
<evidence type="ECO:0000313" key="15">
    <source>
        <dbReference type="Proteomes" id="UP001225646"/>
    </source>
</evidence>
<comment type="miscellaneous">
    <text evidence="11">This protein is similar to the oxygenase domain of eukaryotic nitric oxide synthases but lacks the reductase domain which, in eukaryotes, is responsible for transfer of electrons to the ferric heme during nitric oxide synthesis.</text>
</comment>
<comment type="function">
    <text evidence="2 11">Catalyzes the production of nitric oxide.</text>
</comment>
<feature type="domain" description="Nitric oxide synthase (NOS)" evidence="13">
    <location>
        <begin position="66"/>
        <end position="73"/>
    </location>
</feature>
<evidence type="ECO:0000256" key="10">
    <source>
        <dbReference type="ARBA" id="ARBA00048713"/>
    </source>
</evidence>
<evidence type="ECO:0000256" key="9">
    <source>
        <dbReference type="ARBA" id="ARBA00023004"/>
    </source>
</evidence>
<accession>A0ABT9VQ82</accession>
<dbReference type="Pfam" id="PF02898">
    <property type="entry name" value="NO_synthase"/>
    <property type="match status" value="1"/>
</dbReference>